<name>A0AAE3NPP2_9RHOB</name>
<dbReference type="Proteomes" id="UP001220964">
    <property type="component" value="Unassembled WGS sequence"/>
</dbReference>
<protein>
    <recommendedName>
        <fullName evidence="4">Lysozyme inhibitor LprI N-terminal domain-containing protein</fullName>
    </recommendedName>
</protein>
<dbReference type="EMBL" id="JARGYC010000009">
    <property type="protein sequence ID" value="MDF0600169.1"/>
    <property type="molecule type" value="Genomic_DNA"/>
</dbReference>
<evidence type="ECO:0008006" key="4">
    <source>
        <dbReference type="Google" id="ProtNLM"/>
    </source>
</evidence>
<accession>A0AAE3NPP2</accession>
<comment type="caution">
    <text evidence="2">The sequence shown here is derived from an EMBL/GenBank/DDBJ whole genome shotgun (WGS) entry which is preliminary data.</text>
</comment>
<organism evidence="2 3">
    <name type="scientific">Psychromarinibacter sediminicola</name>
    <dbReference type="NCBI Taxonomy" id="3033385"/>
    <lineage>
        <taxon>Bacteria</taxon>
        <taxon>Pseudomonadati</taxon>
        <taxon>Pseudomonadota</taxon>
        <taxon>Alphaproteobacteria</taxon>
        <taxon>Rhodobacterales</taxon>
        <taxon>Paracoccaceae</taxon>
        <taxon>Psychromarinibacter</taxon>
    </lineage>
</organism>
<sequence>MTTRIRSLIAIVCAVWLAGPAPAGEAITARQVEVYRATCTHYENRSDALASEEDALLVDRLASSCGRALDRLTGAAAGPETRRRARAYLARLAELKATVVEMNMRRLFGPSDGPVRTVSLTGEYLIAQRMGILGALDEFAGRDVDLAVGE</sequence>
<feature type="signal peptide" evidence="1">
    <location>
        <begin position="1"/>
        <end position="23"/>
    </location>
</feature>
<feature type="chain" id="PRO_5042008736" description="Lysozyme inhibitor LprI N-terminal domain-containing protein" evidence="1">
    <location>
        <begin position="24"/>
        <end position="150"/>
    </location>
</feature>
<proteinExistence type="predicted"/>
<evidence type="ECO:0000256" key="1">
    <source>
        <dbReference type="SAM" id="SignalP"/>
    </source>
</evidence>
<evidence type="ECO:0000313" key="3">
    <source>
        <dbReference type="Proteomes" id="UP001220964"/>
    </source>
</evidence>
<evidence type="ECO:0000313" key="2">
    <source>
        <dbReference type="EMBL" id="MDF0600169.1"/>
    </source>
</evidence>
<dbReference type="AlphaFoldDB" id="A0AAE3NPP2"/>
<reference evidence="2" key="1">
    <citation type="submission" date="2023-03" db="EMBL/GenBank/DDBJ databases">
        <title>Multiphase analysis and comparison of six strains from genera Psychromarinibacter, Lutimaribacter, and Maritimibacter, including a novel species: Psychromarinibacter sediminicola sp. nov.</title>
        <authorList>
            <person name="Wang Y.-H."/>
            <person name="Ye M.-Q."/>
            <person name="Du Z.-J."/>
        </authorList>
    </citation>
    <scope>NUCLEOTIDE SEQUENCE</scope>
    <source>
        <strain evidence="2">C21-152</strain>
    </source>
</reference>
<keyword evidence="3" id="KW-1185">Reference proteome</keyword>
<keyword evidence="1" id="KW-0732">Signal</keyword>
<dbReference type="RefSeq" id="WP_275566310.1">
    <property type="nucleotide sequence ID" value="NZ_JARGYC010000009.1"/>
</dbReference>
<gene>
    <name evidence="2" type="ORF">P1J78_05445</name>
</gene>